<dbReference type="Proteomes" id="UP000261540">
    <property type="component" value="Unplaced"/>
</dbReference>
<dbReference type="Ensembl" id="ENSPKIT00000000612.1">
    <property type="protein sequence ID" value="ENSPKIP00000020003.1"/>
    <property type="gene ID" value="ENSPKIG00000004910.1"/>
</dbReference>
<keyword evidence="4" id="KW-1133">Transmembrane helix</keyword>
<protein>
    <recommendedName>
        <fullName evidence="10">Type I cytokine receptor cytokine-binding domain-containing protein</fullName>
    </recommendedName>
</protein>
<evidence type="ECO:0000256" key="2">
    <source>
        <dbReference type="ARBA" id="ARBA00022692"/>
    </source>
</evidence>
<dbReference type="InterPro" id="IPR036179">
    <property type="entry name" value="Ig-like_dom_sf"/>
</dbReference>
<name>A0A3B3RNZ1_9TELE</name>
<evidence type="ECO:0000256" key="1">
    <source>
        <dbReference type="ARBA" id="ARBA00004479"/>
    </source>
</evidence>
<evidence type="ECO:0000313" key="12">
    <source>
        <dbReference type="Proteomes" id="UP000261540"/>
    </source>
</evidence>
<keyword evidence="12" id="KW-1185">Reference proteome</keyword>
<keyword evidence="6" id="KW-0675">Receptor</keyword>
<dbReference type="GeneTree" id="ENSGT00940000165521"/>
<keyword evidence="3" id="KW-0732">Signal</keyword>
<dbReference type="Gene3D" id="2.60.40.10">
    <property type="entry name" value="Immunoglobulins"/>
    <property type="match status" value="2"/>
</dbReference>
<sequence>FICKHSLCCAEPLPGVQVLAPGRIVTLSCSGQITVDGVGVTLTTTSQAGRDGEERARTRDAVSMDGSYGDIVSSRGPPSTPLGVELKGKNWSAVTVSHNWPSGEATTSEKDATMFRHQDTTSVEVGDVSRTKARAPRQAVRPVKDSRTSVHWKLDGRPMRVTGDGADTLHLGPILASKSGNYSCHQGRKMIFSVKIVVEAPPEQPSLSCYQRSPTSHIRCEWNASQPVTPVPQCHLLLKKGLRGPTTTTSCTYSKFQHRCWCVLDKNTEGSRDSYWASLCVYNTAGHVTSPPIVLHPQDIVKPDAPYNVSVRSQEGNKHWLIVSWKYPRSWKSNFYKLTFHLQYFVVLQGYPRSMVSVIYCLIMLMRMERPGRSCDSLPVSSVCVWAASGFPSSSLEFRIKGQSPALFSPVLCFNFASLCDSPPPFLVSQHNPELHWVSMASRVTPRARYG</sequence>
<dbReference type="InterPro" id="IPR015321">
    <property type="entry name" value="TypeI_recpt_CBD"/>
</dbReference>
<feature type="region of interest" description="Disordered" evidence="9">
    <location>
        <begin position="46"/>
        <end position="79"/>
    </location>
</feature>
<evidence type="ECO:0000256" key="8">
    <source>
        <dbReference type="ARBA" id="ARBA00023319"/>
    </source>
</evidence>
<comment type="subcellular location">
    <subcellularLocation>
        <location evidence="1">Membrane</location>
        <topology evidence="1">Single-pass type I membrane protein</topology>
    </subcellularLocation>
</comment>
<evidence type="ECO:0000256" key="6">
    <source>
        <dbReference type="ARBA" id="ARBA00023170"/>
    </source>
</evidence>
<evidence type="ECO:0000256" key="7">
    <source>
        <dbReference type="ARBA" id="ARBA00023180"/>
    </source>
</evidence>
<dbReference type="SUPFAM" id="SSF49265">
    <property type="entry name" value="Fibronectin type III"/>
    <property type="match status" value="2"/>
</dbReference>
<reference evidence="11" key="2">
    <citation type="submission" date="2025-09" db="UniProtKB">
        <authorList>
            <consortium name="Ensembl"/>
        </authorList>
    </citation>
    <scope>IDENTIFICATION</scope>
</reference>
<evidence type="ECO:0000259" key="10">
    <source>
        <dbReference type="Pfam" id="PF09240"/>
    </source>
</evidence>
<evidence type="ECO:0000256" key="4">
    <source>
        <dbReference type="ARBA" id="ARBA00022989"/>
    </source>
</evidence>
<dbReference type="SUPFAM" id="SSF48726">
    <property type="entry name" value="Immunoglobulin"/>
    <property type="match status" value="1"/>
</dbReference>
<feature type="domain" description="Type I cytokine receptor cytokine-binding" evidence="10">
    <location>
        <begin position="207"/>
        <end position="300"/>
    </location>
</feature>
<evidence type="ECO:0000313" key="11">
    <source>
        <dbReference type="Ensembl" id="ENSPKIP00000020003.1"/>
    </source>
</evidence>
<dbReference type="InterPro" id="IPR013783">
    <property type="entry name" value="Ig-like_fold"/>
</dbReference>
<dbReference type="STRING" id="1676925.ENSPKIP00000020003"/>
<proteinExistence type="predicted"/>
<evidence type="ECO:0000256" key="5">
    <source>
        <dbReference type="ARBA" id="ARBA00023136"/>
    </source>
</evidence>
<accession>A0A3B3RNZ1</accession>
<keyword evidence="2" id="KW-0812">Transmembrane</keyword>
<reference evidence="11" key="1">
    <citation type="submission" date="2025-08" db="UniProtKB">
        <authorList>
            <consortium name="Ensembl"/>
        </authorList>
    </citation>
    <scope>IDENTIFICATION</scope>
</reference>
<dbReference type="Pfam" id="PF09240">
    <property type="entry name" value="IL6Ra-bind"/>
    <property type="match status" value="1"/>
</dbReference>
<evidence type="ECO:0000256" key="3">
    <source>
        <dbReference type="ARBA" id="ARBA00022729"/>
    </source>
</evidence>
<dbReference type="AlphaFoldDB" id="A0A3B3RNZ1"/>
<dbReference type="InterPro" id="IPR036116">
    <property type="entry name" value="FN3_sf"/>
</dbReference>
<dbReference type="GO" id="GO:0016020">
    <property type="term" value="C:membrane"/>
    <property type="evidence" value="ECO:0007669"/>
    <property type="project" value="UniProtKB-SubCell"/>
</dbReference>
<keyword evidence="5" id="KW-0472">Membrane</keyword>
<keyword evidence="8" id="KW-0393">Immunoglobulin domain</keyword>
<keyword evidence="7" id="KW-0325">Glycoprotein</keyword>
<evidence type="ECO:0000256" key="9">
    <source>
        <dbReference type="SAM" id="MobiDB-lite"/>
    </source>
</evidence>
<organism evidence="11 12">
    <name type="scientific">Paramormyrops kingsleyae</name>
    <dbReference type="NCBI Taxonomy" id="1676925"/>
    <lineage>
        <taxon>Eukaryota</taxon>
        <taxon>Metazoa</taxon>
        <taxon>Chordata</taxon>
        <taxon>Craniata</taxon>
        <taxon>Vertebrata</taxon>
        <taxon>Euteleostomi</taxon>
        <taxon>Actinopterygii</taxon>
        <taxon>Neopterygii</taxon>
        <taxon>Teleostei</taxon>
        <taxon>Osteoglossocephala</taxon>
        <taxon>Osteoglossomorpha</taxon>
        <taxon>Osteoglossiformes</taxon>
        <taxon>Mormyridae</taxon>
        <taxon>Paramormyrops</taxon>
    </lineage>
</organism>
<feature type="compositionally biased region" description="Basic and acidic residues" evidence="9">
    <location>
        <begin position="50"/>
        <end position="62"/>
    </location>
</feature>